<dbReference type="RefSeq" id="WP_209456847.1">
    <property type="nucleotide sequence ID" value="NZ_BAAACS010000012.1"/>
</dbReference>
<sequence>MVDISKARKSIEKMYFDTCNIYEYLPYKDPVTKQTKHNWDIVHENIPCKLSFKTITSTTIDDGVGKIGQAAKLSINPDIVIKAGSKIVVTRDNKALSFKNSGQPALHRNHQEIVLELFEKWS</sequence>
<reference evidence="1 2" key="1">
    <citation type="submission" date="2021-03" db="EMBL/GenBank/DDBJ databases">
        <title>Genomic Encyclopedia of Type Strains, Phase IV (KMG-IV): sequencing the most valuable type-strain genomes for metagenomic binning, comparative biology and taxonomic classification.</title>
        <authorList>
            <person name="Goeker M."/>
        </authorList>
    </citation>
    <scope>NUCLEOTIDE SEQUENCE [LARGE SCALE GENOMIC DNA]</scope>
    <source>
        <strain evidence="1 2">DSM 1289</strain>
    </source>
</reference>
<organism evidence="1 2">
    <name type="scientific">Metaclostridioides mangenotii</name>
    <dbReference type="NCBI Taxonomy" id="1540"/>
    <lineage>
        <taxon>Bacteria</taxon>
        <taxon>Bacillati</taxon>
        <taxon>Bacillota</taxon>
        <taxon>Clostridia</taxon>
        <taxon>Peptostreptococcales</taxon>
        <taxon>Peptostreptococcaceae</taxon>
        <taxon>Metaclostridioides</taxon>
    </lineage>
</organism>
<evidence type="ECO:0000313" key="1">
    <source>
        <dbReference type="EMBL" id="MBP1855403.1"/>
    </source>
</evidence>
<proteinExistence type="predicted"/>
<comment type="caution">
    <text evidence="1">The sequence shown here is derived from an EMBL/GenBank/DDBJ whole genome shotgun (WGS) entry which is preliminary data.</text>
</comment>
<dbReference type="Proteomes" id="UP000767291">
    <property type="component" value="Unassembled WGS sequence"/>
</dbReference>
<evidence type="ECO:0008006" key="3">
    <source>
        <dbReference type="Google" id="ProtNLM"/>
    </source>
</evidence>
<keyword evidence="2" id="KW-1185">Reference proteome</keyword>
<name>A0ABS4EBT4_9FIRM</name>
<dbReference type="EMBL" id="JAGGJX010000003">
    <property type="protein sequence ID" value="MBP1855403.1"/>
    <property type="molecule type" value="Genomic_DNA"/>
</dbReference>
<protein>
    <recommendedName>
        <fullName evidence="3">Phage protein</fullName>
    </recommendedName>
</protein>
<accession>A0ABS4EBT4</accession>
<evidence type="ECO:0000313" key="2">
    <source>
        <dbReference type="Proteomes" id="UP000767291"/>
    </source>
</evidence>
<gene>
    <name evidence="1" type="ORF">J2Z43_001798</name>
</gene>